<feature type="domain" description="CUE" evidence="2">
    <location>
        <begin position="315"/>
        <end position="358"/>
    </location>
</feature>
<feature type="compositionally biased region" description="Low complexity" evidence="1">
    <location>
        <begin position="596"/>
        <end position="609"/>
    </location>
</feature>
<feature type="region of interest" description="Disordered" evidence="1">
    <location>
        <begin position="279"/>
        <end position="312"/>
    </location>
</feature>
<feature type="region of interest" description="Disordered" evidence="1">
    <location>
        <begin position="424"/>
        <end position="472"/>
    </location>
</feature>
<reference evidence="3" key="1">
    <citation type="journal article" date="2021" name="Sci. Rep.">
        <title>Diploid genomic architecture of Nitzschia inconspicua, an elite biomass production diatom.</title>
        <authorList>
            <person name="Oliver A."/>
            <person name="Podell S."/>
            <person name="Pinowska A."/>
            <person name="Traller J.C."/>
            <person name="Smith S.R."/>
            <person name="McClure R."/>
            <person name="Beliaev A."/>
            <person name="Bohutskyi P."/>
            <person name="Hill E.A."/>
            <person name="Rabines A."/>
            <person name="Zheng H."/>
            <person name="Allen L.Z."/>
            <person name="Kuo A."/>
            <person name="Grigoriev I.V."/>
            <person name="Allen A.E."/>
            <person name="Hazlebeck D."/>
            <person name="Allen E.E."/>
        </authorList>
    </citation>
    <scope>NUCLEOTIDE SEQUENCE</scope>
    <source>
        <strain evidence="3">Hildebrandi</strain>
    </source>
</reference>
<dbReference type="OrthoDB" id="49214at2759"/>
<dbReference type="InterPro" id="IPR003892">
    <property type="entry name" value="CUE"/>
</dbReference>
<dbReference type="Pfam" id="PF02845">
    <property type="entry name" value="CUE"/>
    <property type="match status" value="1"/>
</dbReference>
<dbReference type="GO" id="GO:0004402">
    <property type="term" value="F:histone acetyltransferase activity"/>
    <property type="evidence" value="ECO:0007669"/>
    <property type="project" value="TreeGrafter"/>
</dbReference>
<reference evidence="3" key="2">
    <citation type="submission" date="2021-04" db="EMBL/GenBank/DDBJ databases">
        <authorList>
            <person name="Podell S."/>
        </authorList>
    </citation>
    <scope>NUCLEOTIDE SEQUENCE</scope>
    <source>
        <strain evidence="3">Hildebrandi</strain>
    </source>
</reference>
<feature type="compositionally biased region" description="Low complexity" evidence="1">
    <location>
        <begin position="302"/>
        <end position="311"/>
    </location>
</feature>
<feature type="compositionally biased region" description="Basic and acidic residues" evidence="1">
    <location>
        <begin position="653"/>
        <end position="662"/>
    </location>
</feature>
<dbReference type="Proteomes" id="UP000693970">
    <property type="component" value="Unassembled WGS sequence"/>
</dbReference>
<name>A0A9K3KAG2_9STRA</name>
<evidence type="ECO:0000256" key="1">
    <source>
        <dbReference type="SAM" id="MobiDB-lite"/>
    </source>
</evidence>
<feature type="region of interest" description="Disordered" evidence="1">
    <location>
        <begin position="534"/>
        <end position="677"/>
    </location>
</feature>
<dbReference type="EMBL" id="JAGRRH010000029">
    <property type="protein sequence ID" value="KAG7339923.1"/>
    <property type="molecule type" value="Genomic_DNA"/>
</dbReference>
<feature type="compositionally biased region" description="Acidic residues" evidence="1">
    <location>
        <begin position="459"/>
        <end position="470"/>
    </location>
</feature>
<comment type="caution">
    <text evidence="3">The sequence shown here is derived from an EMBL/GenBank/DDBJ whole genome shotgun (WGS) entry which is preliminary data.</text>
</comment>
<sequence>MKQSPVSSTLMNILPSLYQFYTIGILLFHNNNNHFVTSYQELIESIPETFLCNTFDQLQTATNKLLSTVMTKPNNHNKHNRSNDTMENDDLLPTCQSLCGLFTHSSRLCQVVYMYNINNNDWISTLASLYDRLIVLSSSSVSTSSSSSSTTTTTTTTSLTCAKNCVLATLSSLLLDGLFYKNNNNNDDNNNNNDKCDDKTVKSIEESLLEAIHAMEEGSTSCLGDLQIWQSHHEPFRRTIVSSFLQHQQQQQQQQESTDETENERQDYILNMLESAIQQQQQQQGSSLNHTATDHAVKKKTTTTTTTATTTPGRELDRRIQQVKQILPHLGEGFIEAALSLYQADVQTTVSVLLSSSSEYPSALRVLDPSLPRRRRDHDDLEEGNNDEMERSKEARRIVKERVAIEEQQEMAKYKALVYVTQQQQQDQQQQDQQQHPSSSSFFDDFNDNIDYDRSKDDEYNDDYDDQYDEVDIRLGGVDDGFTMDKAWDDDGDYTITSTTAMKKVDEYQQVKLYNQLVRQDEAEDIFWQENRNLNRHDDKNNNNNDHEDNDNNIGGKQYRGPDKIKGGRIIGPDGKVIKRPGRGGGRGGRGSIPHNKPNNNQNNNSNNNASTKTGSTRKKPPPSAAASRGPGNTKATTTTTTTAAATKPRTKPKSDNRVNRQRDRKQRNQGAFGVAE</sequence>
<feature type="compositionally biased region" description="Basic and acidic residues" evidence="1">
    <location>
        <begin position="534"/>
        <end position="547"/>
    </location>
</feature>
<feature type="region of interest" description="Disordered" evidence="1">
    <location>
        <begin position="369"/>
        <end position="394"/>
    </location>
</feature>
<feature type="compositionally biased region" description="Low complexity" evidence="1">
    <location>
        <begin position="424"/>
        <end position="444"/>
    </location>
</feature>
<accession>A0A9K3KAG2</accession>
<evidence type="ECO:0000313" key="4">
    <source>
        <dbReference type="Proteomes" id="UP000693970"/>
    </source>
</evidence>
<protein>
    <submittedName>
        <fullName evidence="3">CUE domain containing protein</fullName>
    </submittedName>
</protein>
<evidence type="ECO:0000313" key="3">
    <source>
        <dbReference type="EMBL" id="KAG7339923.1"/>
    </source>
</evidence>
<evidence type="ECO:0000259" key="2">
    <source>
        <dbReference type="PROSITE" id="PS51140"/>
    </source>
</evidence>
<dbReference type="AlphaFoldDB" id="A0A9K3KAG2"/>
<dbReference type="SMART" id="SM00546">
    <property type="entry name" value="CUE"/>
    <property type="match status" value="1"/>
</dbReference>
<keyword evidence="4" id="KW-1185">Reference proteome</keyword>
<proteinExistence type="predicted"/>
<dbReference type="PANTHER" id="PTHR20916:SF12">
    <property type="entry name" value="ANCESTRAL COATOMER ELEMENT 1 SEC16_SEC31 DOMAIN-CONTAINING PROTEIN-RELATED"/>
    <property type="match status" value="1"/>
</dbReference>
<feature type="compositionally biased region" description="Low complexity" evidence="1">
    <location>
        <begin position="625"/>
        <end position="648"/>
    </location>
</feature>
<gene>
    <name evidence="3" type="ORF">IV203_024973</name>
</gene>
<dbReference type="PANTHER" id="PTHR20916">
    <property type="entry name" value="CYSTEINE AND GLYCINE-RICH PROTEIN 2 BINDING PROTEIN"/>
    <property type="match status" value="1"/>
</dbReference>
<dbReference type="GO" id="GO:0043130">
    <property type="term" value="F:ubiquitin binding"/>
    <property type="evidence" value="ECO:0007669"/>
    <property type="project" value="InterPro"/>
</dbReference>
<organism evidence="3 4">
    <name type="scientific">Nitzschia inconspicua</name>
    <dbReference type="NCBI Taxonomy" id="303405"/>
    <lineage>
        <taxon>Eukaryota</taxon>
        <taxon>Sar</taxon>
        <taxon>Stramenopiles</taxon>
        <taxon>Ochrophyta</taxon>
        <taxon>Bacillariophyta</taxon>
        <taxon>Bacillariophyceae</taxon>
        <taxon>Bacillariophycidae</taxon>
        <taxon>Bacillariales</taxon>
        <taxon>Bacillariaceae</taxon>
        <taxon>Nitzschia</taxon>
    </lineage>
</organism>
<dbReference type="PROSITE" id="PS51140">
    <property type="entry name" value="CUE"/>
    <property type="match status" value="1"/>
</dbReference>